<dbReference type="Gene3D" id="1.10.10.10">
    <property type="entry name" value="Winged helix-like DNA-binding domain superfamily/Winged helix DNA-binding domain"/>
    <property type="match status" value="1"/>
</dbReference>
<keyword evidence="10" id="KW-1185">Reference proteome</keyword>
<dbReference type="Pfam" id="PF08281">
    <property type="entry name" value="Sigma70_r4_2"/>
    <property type="match status" value="1"/>
</dbReference>
<dbReference type="EMBL" id="VLNY01000010">
    <property type="protein sequence ID" value="KAA0021395.1"/>
    <property type="molecule type" value="Genomic_DNA"/>
</dbReference>
<keyword evidence="3" id="KW-0805">Transcription regulation</keyword>
<evidence type="ECO:0000256" key="6">
    <source>
        <dbReference type="ARBA" id="ARBA00023163"/>
    </source>
</evidence>
<accession>A0A5A7SA31</accession>
<evidence type="ECO:0000256" key="1">
    <source>
        <dbReference type="ARBA" id="ARBA00010641"/>
    </source>
</evidence>
<dbReference type="AlphaFoldDB" id="A0A5A7SA31"/>
<dbReference type="InterPro" id="IPR052704">
    <property type="entry name" value="ECF_Sigma-70_Domain"/>
</dbReference>
<dbReference type="InterPro" id="IPR007627">
    <property type="entry name" value="RNA_pol_sigma70_r2"/>
</dbReference>
<comment type="subunit">
    <text evidence="2">Interacts transiently with the RNA polymerase catalytic core formed by RpoA, RpoB, RpoC and RpoZ (2 alpha, 1 beta, 1 beta' and 1 omega subunit) to form the RNA polymerase holoenzyme that can initiate transcription.</text>
</comment>
<dbReference type="SUPFAM" id="SSF54427">
    <property type="entry name" value="NTF2-like"/>
    <property type="match status" value="1"/>
</dbReference>
<keyword evidence="5" id="KW-0238">DNA-binding</keyword>
<dbReference type="GO" id="GO:0006352">
    <property type="term" value="P:DNA-templated transcription initiation"/>
    <property type="evidence" value="ECO:0007669"/>
    <property type="project" value="InterPro"/>
</dbReference>
<evidence type="ECO:0000259" key="7">
    <source>
        <dbReference type="Pfam" id="PF04542"/>
    </source>
</evidence>
<dbReference type="PANTHER" id="PTHR30173">
    <property type="entry name" value="SIGMA 19 FACTOR"/>
    <property type="match status" value="1"/>
</dbReference>
<dbReference type="Gene3D" id="1.10.1740.10">
    <property type="match status" value="1"/>
</dbReference>
<evidence type="ECO:0000256" key="2">
    <source>
        <dbReference type="ARBA" id="ARBA00011344"/>
    </source>
</evidence>
<proteinExistence type="inferred from homology"/>
<dbReference type="GO" id="GO:0003677">
    <property type="term" value="F:DNA binding"/>
    <property type="evidence" value="ECO:0007669"/>
    <property type="project" value="UniProtKB-KW"/>
</dbReference>
<evidence type="ECO:0000313" key="10">
    <source>
        <dbReference type="Proteomes" id="UP000322244"/>
    </source>
</evidence>
<keyword evidence="6" id="KW-0804">Transcription</keyword>
<sequence length="292" mass="31578">MSGSFPDSSLADAFVEQRPRLVAVAHRILGSRVDAEDAVQEAWLRLARQDAATIDNLSGWLTTVVSRVCIDTLRSRKAKPEQPYDDDRVPEMIVTEDIDRMPEEGALLADSVGLALLVVLDSLSPAERLAFVLHDTFAVPFDEVAQIVGKSTDATKMLASRARRKVQGTQRPASELQRQRDVVDAFLSAARSGDFEALLEVLDPDVRWTSHTARGVVVRLGATQVAGRAKQGAHAKVSGRRVLVDGQPGLAAWGPTGKPLSVMACTVVDGKIVEIVSVTDPKRLATMDLPKV</sequence>
<dbReference type="SUPFAM" id="SSF88659">
    <property type="entry name" value="Sigma3 and sigma4 domains of RNA polymerase sigma factors"/>
    <property type="match status" value="1"/>
</dbReference>
<evidence type="ECO:0000313" key="9">
    <source>
        <dbReference type="EMBL" id="KAA0021395.1"/>
    </source>
</evidence>
<feature type="domain" description="RNA polymerase sigma-70 region 2" evidence="7">
    <location>
        <begin position="17"/>
        <end position="77"/>
    </location>
</feature>
<comment type="caution">
    <text evidence="9">The sequence shown here is derived from an EMBL/GenBank/DDBJ whole genome shotgun (WGS) entry which is preliminary data.</text>
</comment>
<reference evidence="9 10" key="1">
    <citation type="submission" date="2019-07" db="EMBL/GenBank/DDBJ databases">
        <title>Rhodococcus cavernicolus sp. nov., isolated from a cave.</title>
        <authorList>
            <person name="Lee S.D."/>
        </authorList>
    </citation>
    <scope>NUCLEOTIDE SEQUENCE [LARGE SCALE GENOMIC DNA]</scope>
    <source>
        <strain evidence="9 10">C1-24</strain>
    </source>
</reference>
<dbReference type="InterPro" id="IPR013249">
    <property type="entry name" value="RNA_pol_sigma70_r4_t2"/>
</dbReference>
<dbReference type="RefSeq" id="WP_149431899.1">
    <property type="nucleotide sequence ID" value="NZ_VLNY01000010.1"/>
</dbReference>
<gene>
    <name evidence="9" type="ORF">FOY51_19330</name>
</gene>
<comment type="similarity">
    <text evidence="1">Belongs to the sigma-70 factor family. ECF subfamily.</text>
</comment>
<dbReference type="PANTHER" id="PTHR30173:SF43">
    <property type="entry name" value="ECF RNA POLYMERASE SIGMA FACTOR SIGI-RELATED"/>
    <property type="match status" value="1"/>
</dbReference>
<evidence type="ECO:0000259" key="8">
    <source>
        <dbReference type="Pfam" id="PF08281"/>
    </source>
</evidence>
<dbReference type="SUPFAM" id="SSF88946">
    <property type="entry name" value="Sigma2 domain of RNA polymerase sigma factors"/>
    <property type="match status" value="1"/>
</dbReference>
<evidence type="ECO:0000256" key="4">
    <source>
        <dbReference type="ARBA" id="ARBA00023082"/>
    </source>
</evidence>
<evidence type="ECO:0000256" key="5">
    <source>
        <dbReference type="ARBA" id="ARBA00023125"/>
    </source>
</evidence>
<feature type="domain" description="RNA polymerase sigma factor 70 region 4 type 2" evidence="8">
    <location>
        <begin position="115"/>
        <end position="165"/>
    </location>
</feature>
<dbReference type="GO" id="GO:0016987">
    <property type="term" value="F:sigma factor activity"/>
    <property type="evidence" value="ECO:0007669"/>
    <property type="project" value="UniProtKB-KW"/>
</dbReference>
<dbReference type="NCBIfam" id="TIGR02937">
    <property type="entry name" value="sigma70-ECF"/>
    <property type="match status" value="1"/>
</dbReference>
<dbReference type="OrthoDB" id="3211555at2"/>
<evidence type="ECO:0000256" key="3">
    <source>
        <dbReference type="ARBA" id="ARBA00023015"/>
    </source>
</evidence>
<dbReference type="Proteomes" id="UP000322244">
    <property type="component" value="Unassembled WGS sequence"/>
</dbReference>
<dbReference type="InterPro" id="IPR032710">
    <property type="entry name" value="NTF2-like_dom_sf"/>
</dbReference>
<name>A0A5A7SA31_9NOCA</name>
<organism evidence="9 10">
    <name type="scientific">Antrihabitans cavernicola</name>
    <dbReference type="NCBI Taxonomy" id="2495913"/>
    <lineage>
        <taxon>Bacteria</taxon>
        <taxon>Bacillati</taxon>
        <taxon>Actinomycetota</taxon>
        <taxon>Actinomycetes</taxon>
        <taxon>Mycobacteriales</taxon>
        <taxon>Nocardiaceae</taxon>
        <taxon>Antrihabitans</taxon>
    </lineage>
</organism>
<dbReference type="InterPro" id="IPR013324">
    <property type="entry name" value="RNA_pol_sigma_r3/r4-like"/>
</dbReference>
<keyword evidence="4" id="KW-0731">Sigma factor</keyword>
<protein>
    <submittedName>
        <fullName evidence="9">Sigma-70 family RNA polymerase sigma factor</fullName>
    </submittedName>
</protein>
<dbReference type="InterPro" id="IPR036388">
    <property type="entry name" value="WH-like_DNA-bd_sf"/>
</dbReference>
<dbReference type="InterPro" id="IPR014284">
    <property type="entry name" value="RNA_pol_sigma-70_dom"/>
</dbReference>
<dbReference type="InterPro" id="IPR013325">
    <property type="entry name" value="RNA_pol_sigma_r2"/>
</dbReference>
<dbReference type="Pfam" id="PF04542">
    <property type="entry name" value="Sigma70_r2"/>
    <property type="match status" value="1"/>
</dbReference>
<dbReference type="Gene3D" id="3.10.450.50">
    <property type="match status" value="1"/>
</dbReference>